<proteinExistence type="predicted"/>
<evidence type="ECO:0000313" key="2">
    <source>
        <dbReference type="EMBL" id="MCD7462318.1"/>
    </source>
</evidence>
<reference evidence="2 3" key="1">
    <citation type="journal article" date="2021" name="BMC Genomics">
        <title>Datura genome reveals duplications of psychoactive alkaloid biosynthetic genes and high mutation rate following tissue culture.</title>
        <authorList>
            <person name="Rajewski A."/>
            <person name="Carter-House D."/>
            <person name="Stajich J."/>
            <person name="Litt A."/>
        </authorList>
    </citation>
    <scope>NUCLEOTIDE SEQUENCE [LARGE SCALE GENOMIC DNA]</scope>
    <source>
        <strain evidence="2">AR-01</strain>
    </source>
</reference>
<dbReference type="EMBL" id="JACEIK010000792">
    <property type="protein sequence ID" value="MCD7462318.1"/>
    <property type="molecule type" value="Genomic_DNA"/>
</dbReference>
<dbReference type="Proteomes" id="UP000823775">
    <property type="component" value="Unassembled WGS sequence"/>
</dbReference>
<feature type="compositionally biased region" description="Basic and acidic residues" evidence="1">
    <location>
        <begin position="61"/>
        <end position="81"/>
    </location>
</feature>
<gene>
    <name evidence="2" type="ORF">HAX54_048227</name>
</gene>
<protein>
    <submittedName>
        <fullName evidence="2">Uncharacterized protein</fullName>
    </submittedName>
</protein>
<comment type="caution">
    <text evidence="2">The sequence shown here is derived from an EMBL/GenBank/DDBJ whole genome shotgun (WGS) entry which is preliminary data.</text>
</comment>
<feature type="region of interest" description="Disordered" evidence="1">
    <location>
        <begin position="55"/>
        <end position="81"/>
    </location>
</feature>
<accession>A0ABS8SUA7</accession>
<name>A0ABS8SUA7_DATST</name>
<sequence length="154" mass="16946">MGKWGGRRGGVRLVGSFSGRQVVAGVVMKRRAVVVLLGEGEKKLAGVWGCLGGPDWATDGDIGRENEGGHGSDEREEKEEGVAARRLHVVAMDKIARSEYFPANDGGSNRSWPLLVRKLCRRPTVKKKRGIWLGLLLDFYGEYGCLSVGEFCWR</sequence>
<keyword evidence="3" id="KW-1185">Reference proteome</keyword>
<evidence type="ECO:0000256" key="1">
    <source>
        <dbReference type="SAM" id="MobiDB-lite"/>
    </source>
</evidence>
<evidence type="ECO:0000313" key="3">
    <source>
        <dbReference type="Proteomes" id="UP000823775"/>
    </source>
</evidence>
<organism evidence="2 3">
    <name type="scientific">Datura stramonium</name>
    <name type="common">Jimsonweed</name>
    <name type="synonym">Common thornapple</name>
    <dbReference type="NCBI Taxonomy" id="4076"/>
    <lineage>
        <taxon>Eukaryota</taxon>
        <taxon>Viridiplantae</taxon>
        <taxon>Streptophyta</taxon>
        <taxon>Embryophyta</taxon>
        <taxon>Tracheophyta</taxon>
        <taxon>Spermatophyta</taxon>
        <taxon>Magnoliopsida</taxon>
        <taxon>eudicotyledons</taxon>
        <taxon>Gunneridae</taxon>
        <taxon>Pentapetalae</taxon>
        <taxon>asterids</taxon>
        <taxon>lamiids</taxon>
        <taxon>Solanales</taxon>
        <taxon>Solanaceae</taxon>
        <taxon>Solanoideae</taxon>
        <taxon>Datureae</taxon>
        <taxon>Datura</taxon>
    </lineage>
</organism>